<dbReference type="AlphaFoldDB" id="A0A367Y6U6"/>
<keyword evidence="2" id="KW-0472">Membrane</keyword>
<name>A0A367Y6U6_9MICO</name>
<keyword evidence="4" id="KW-1185">Reference proteome</keyword>
<evidence type="ECO:0000256" key="2">
    <source>
        <dbReference type="SAM" id="Phobius"/>
    </source>
</evidence>
<feature type="transmembrane region" description="Helical" evidence="2">
    <location>
        <begin position="189"/>
        <end position="215"/>
    </location>
</feature>
<protein>
    <submittedName>
        <fullName evidence="3">Uncharacterized protein</fullName>
    </submittedName>
</protein>
<reference evidence="3 4" key="1">
    <citation type="submission" date="2018-07" db="EMBL/GenBank/DDBJ databases">
        <title>Microbacterium endoborsara sp. nov., a novel actinobacterium isolated from Borszczowia aralocaspica.</title>
        <authorList>
            <person name="An D."/>
        </authorList>
    </citation>
    <scope>NUCLEOTIDE SEQUENCE [LARGE SCALE GENOMIC DNA]</scope>
    <source>
        <strain evidence="3 4">C1.15228</strain>
    </source>
</reference>
<dbReference type="RefSeq" id="WP_114116689.1">
    <property type="nucleotide sequence ID" value="NZ_BMHU01000001.1"/>
</dbReference>
<dbReference type="OrthoDB" id="4792402at2"/>
<comment type="caution">
    <text evidence="3">The sequence shown here is derived from an EMBL/GenBank/DDBJ whole genome shotgun (WGS) entry which is preliminary data.</text>
</comment>
<evidence type="ECO:0000313" key="3">
    <source>
        <dbReference type="EMBL" id="RCK61584.1"/>
    </source>
</evidence>
<keyword evidence="2" id="KW-1133">Transmembrane helix</keyword>
<evidence type="ECO:0000256" key="1">
    <source>
        <dbReference type="SAM" id="MobiDB-lite"/>
    </source>
</evidence>
<organism evidence="3 4">
    <name type="scientific">Microbacterium sorbitolivorans</name>
    <dbReference type="NCBI Taxonomy" id="1867410"/>
    <lineage>
        <taxon>Bacteria</taxon>
        <taxon>Bacillati</taxon>
        <taxon>Actinomycetota</taxon>
        <taxon>Actinomycetes</taxon>
        <taxon>Micrococcales</taxon>
        <taxon>Microbacteriaceae</taxon>
        <taxon>Microbacterium</taxon>
    </lineage>
</organism>
<gene>
    <name evidence="3" type="ORF">DTO57_02820</name>
</gene>
<dbReference type="Proteomes" id="UP000253508">
    <property type="component" value="Unassembled WGS sequence"/>
</dbReference>
<proteinExistence type="predicted"/>
<keyword evidence="2" id="KW-0812">Transmembrane</keyword>
<feature type="compositionally biased region" description="Basic and acidic residues" evidence="1">
    <location>
        <begin position="72"/>
        <end position="94"/>
    </location>
</feature>
<dbReference type="EMBL" id="QORO01000001">
    <property type="protein sequence ID" value="RCK61584.1"/>
    <property type="molecule type" value="Genomic_DNA"/>
</dbReference>
<feature type="compositionally biased region" description="Low complexity" evidence="1">
    <location>
        <begin position="54"/>
        <end position="64"/>
    </location>
</feature>
<sequence>MAEFPWQKPHDDDKAPRFPWQGADEAKSEGTADEVAPEPESSMPWRKRDDAAPEHVVPAPEPAASRWQSPAADERAREPEVRSPDPAAEPREPVTDPPVADAPEAHQTGPVSDPPVTDSPAWQPPAAAPTSSRAQAPADGEIPPSTFTPPWRPEEPRPKAKKARPTPPTVATSKAQAAPKASSGRAGRIAAVTTFVGLGAAILVGVGAAVVSPMLGDSRDDREPISTPTPTVIPLAAGEIGLDAATTFVNAIAGGNATLALSMLGHTATSLTSDDAWAAMVENYPISDVQITPLAEDAWENQVFAVSYMMDDELIDFTLTVDVDVNDPENVVFDVDLPTLEITEGYEAFDMTLNGVAFDASGSMSYEVFPGAYTLGTTTEYFTIPESVIVAESGMVFMYPYDREPTLTDDGIAKFREVVRAAAEACISSTTLAADCGLEVTGGIQGGAQIIDGTVERSLTDEQWAEIDAMVPTSSAFDGAQFQEGDYIGDVAFVADWQQGGSSGRDQIYGGPWLYAPTVDFSDPDLPVTWD</sequence>
<evidence type="ECO:0000313" key="4">
    <source>
        <dbReference type="Proteomes" id="UP000253508"/>
    </source>
</evidence>
<accession>A0A367Y6U6</accession>
<feature type="region of interest" description="Disordered" evidence="1">
    <location>
        <begin position="1"/>
        <end position="186"/>
    </location>
</feature>